<keyword evidence="4" id="KW-0812">Transmembrane</keyword>
<keyword evidence="4" id="KW-1133">Transmembrane helix</keyword>
<dbReference type="Pfam" id="PF00561">
    <property type="entry name" value="Abhydrolase_1"/>
    <property type="match status" value="1"/>
</dbReference>
<evidence type="ECO:0000256" key="3">
    <source>
        <dbReference type="SAM" id="MobiDB-lite"/>
    </source>
</evidence>
<organism evidence="7 8">
    <name type="scientific">Diaporthe ampelina</name>
    <dbReference type="NCBI Taxonomy" id="1214573"/>
    <lineage>
        <taxon>Eukaryota</taxon>
        <taxon>Fungi</taxon>
        <taxon>Dikarya</taxon>
        <taxon>Ascomycota</taxon>
        <taxon>Pezizomycotina</taxon>
        <taxon>Sordariomycetes</taxon>
        <taxon>Sordariomycetidae</taxon>
        <taxon>Diaporthales</taxon>
        <taxon>Diaporthaceae</taxon>
        <taxon>Diaporthe</taxon>
    </lineage>
</organism>
<dbReference type="AlphaFoldDB" id="A0A0G2HNH1"/>
<dbReference type="Proteomes" id="UP000034680">
    <property type="component" value="Unassembled WGS sequence"/>
</dbReference>
<reference evidence="7 8" key="1">
    <citation type="submission" date="2015-05" db="EMBL/GenBank/DDBJ databases">
        <title>Distinctive expansion of gene families associated with plant cell wall degradation and secondary metabolism in the genomes of grapevine trunk pathogens.</title>
        <authorList>
            <person name="Lawrence D.P."/>
            <person name="Travadon R."/>
            <person name="Rolshausen P.E."/>
            <person name="Baumgartner K."/>
        </authorList>
    </citation>
    <scope>NUCLEOTIDE SEQUENCE [LARGE SCALE GENOMIC DNA]</scope>
    <source>
        <strain evidence="7">DA912</strain>
    </source>
</reference>
<dbReference type="Pfam" id="PF08386">
    <property type="entry name" value="Abhydrolase_4"/>
    <property type="match status" value="1"/>
</dbReference>
<evidence type="ECO:0000256" key="4">
    <source>
        <dbReference type="SAM" id="Phobius"/>
    </source>
</evidence>
<keyword evidence="8" id="KW-1185">Reference proteome</keyword>
<reference evidence="7 8" key="2">
    <citation type="submission" date="2015-05" db="EMBL/GenBank/DDBJ databases">
        <authorList>
            <person name="Morales-Cruz A."/>
            <person name="Amrine K.C."/>
            <person name="Cantu D."/>
        </authorList>
    </citation>
    <scope>NUCLEOTIDE SEQUENCE [LARGE SCALE GENOMIC DNA]</scope>
    <source>
        <strain evidence="7">DA912</strain>
    </source>
</reference>
<name>A0A0G2HNH1_9PEZI</name>
<dbReference type="OrthoDB" id="425534at2759"/>
<evidence type="ECO:0008006" key="9">
    <source>
        <dbReference type="Google" id="ProtNLM"/>
    </source>
</evidence>
<proteinExistence type="inferred from homology"/>
<feature type="domain" description="AB hydrolase-1" evidence="5">
    <location>
        <begin position="143"/>
        <end position="291"/>
    </location>
</feature>
<evidence type="ECO:0000259" key="6">
    <source>
        <dbReference type="Pfam" id="PF08386"/>
    </source>
</evidence>
<dbReference type="InterPro" id="IPR029058">
    <property type="entry name" value="AB_hydrolase_fold"/>
</dbReference>
<comment type="similarity">
    <text evidence="1">Belongs to the peptidase S33 family.</text>
</comment>
<accession>A0A0G2HNH1</accession>
<dbReference type="GO" id="GO:0016787">
    <property type="term" value="F:hydrolase activity"/>
    <property type="evidence" value="ECO:0007669"/>
    <property type="project" value="UniProtKB-KW"/>
</dbReference>
<evidence type="ECO:0000313" key="7">
    <source>
        <dbReference type="EMBL" id="KKY36478.1"/>
    </source>
</evidence>
<comment type="caution">
    <text evidence="7">The sequence shown here is derived from an EMBL/GenBank/DDBJ whole genome shotgun (WGS) entry which is preliminary data.</text>
</comment>
<dbReference type="InterPro" id="IPR000073">
    <property type="entry name" value="AB_hydrolase_1"/>
</dbReference>
<evidence type="ECO:0000313" key="8">
    <source>
        <dbReference type="Proteomes" id="UP000034680"/>
    </source>
</evidence>
<feature type="region of interest" description="Disordered" evidence="3">
    <location>
        <begin position="1"/>
        <end position="25"/>
    </location>
</feature>
<feature type="region of interest" description="Disordered" evidence="3">
    <location>
        <begin position="60"/>
        <end position="91"/>
    </location>
</feature>
<keyword evidence="2" id="KW-0378">Hydrolase</keyword>
<dbReference type="STRING" id="1214573.A0A0G2HNH1"/>
<dbReference type="Gene3D" id="3.40.50.1820">
    <property type="entry name" value="alpha/beta hydrolase"/>
    <property type="match status" value="1"/>
</dbReference>
<protein>
    <recommendedName>
        <fullName evidence="9">AB hydrolase-1 domain-containing protein</fullName>
    </recommendedName>
</protein>
<dbReference type="SUPFAM" id="SSF53474">
    <property type="entry name" value="alpha/beta-Hydrolases"/>
    <property type="match status" value="1"/>
</dbReference>
<evidence type="ECO:0000256" key="2">
    <source>
        <dbReference type="ARBA" id="ARBA00022801"/>
    </source>
</evidence>
<dbReference type="EMBL" id="LCUC01000116">
    <property type="protein sequence ID" value="KKY36478.1"/>
    <property type="molecule type" value="Genomic_DNA"/>
</dbReference>
<gene>
    <name evidence="7" type="ORF">UCDDA912_g03549</name>
</gene>
<evidence type="ECO:0000256" key="1">
    <source>
        <dbReference type="ARBA" id="ARBA00010088"/>
    </source>
</evidence>
<sequence length="608" mass="67319">MDEKQPFLEPTTGTEPPRARAQGPHARHRRGILLVASFLACFALVHYSWTSLLLPGYHHHHHCSHQHHHDNDGDDNDGDDQSQRHSYEGENISWEKCGEVSGRPVECSTITVPMDQFNATNSGDKVFTVPLIRLRGHNATQNLLLNPGGPGGSGAEFLFRRGDQLHTIVGEGFHLLSFDPRGINGSTPRALCFPDRETRRDLAAPRPVRLVEDSGRGYADAHNFVRACADTMGEHGLYINTPQTAADMNSILDAVGQRDMAYWGFSYGTLLGQTYAGLFPERSRRVIIDGVVNQFDWYEELASPEDLSDSARVLEGFFRECVKAGGDCALSSLAGSAGELWDKVLGLADSIYEEPLGVYVDNTQYGLLDYSRILFNGIFAALYKPANWYPLADRLARLLRGNATEAFLAYGTDNPFGIDVDANTFVELNDKRSGPEHWPQDRQSALGIIAPVFNSSIFGPAMYGGFFAQQQWRVPRTHTYVPRRGVETAHPLLILSTTYDPVCPLVSARSANEAFARSRIVEVKGYGHCSVAVASSCLAKHVRAFLYNGTLPEGYTQCEVDGPYFVKPGEDGKPVAALREFDDPEEARIHTAQLQLARDPGWPAWPRR</sequence>
<evidence type="ECO:0000259" key="5">
    <source>
        <dbReference type="Pfam" id="PF00561"/>
    </source>
</evidence>
<feature type="domain" description="Peptidase S33 tripeptidyl aminopeptidase-like C-terminal" evidence="6">
    <location>
        <begin position="458"/>
        <end position="558"/>
    </location>
</feature>
<keyword evidence="4" id="KW-0472">Membrane</keyword>
<dbReference type="PANTHER" id="PTHR43248">
    <property type="entry name" value="2-SUCCINYL-6-HYDROXY-2,4-CYCLOHEXADIENE-1-CARBOXYLATE SYNTHASE"/>
    <property type="match status" value="1"/>
</dbReference>
<feature type="transmembrane region" description="Helical" evidence="4">
    <location>
        <begin position="31"/>
        <end position="49"/>
    </location>
</feature>
<dbReference type="InterPro" id="IPR051601">
    <property type="entry name" value="Serine_prot/Carboxylest_S33"/>
</dbReference>
<dbReference type="PANTHER" id="PTHR43248:SF25">
    <property type="entry name" value="AB HYDROLASE-1 DOMAIN-CONTAINING PROTEIN-RELATED"/>
    <property type="match status" value="1"/>
</dbReference>
<dbReference type="InterPro" id="IPR013595">
    <property type="entry name" value="Pept_S33_TAP-like_C"/>
</dbReference>